<feature type="non-terminal residue" evidence="2">
    <location>
        <position position="65"/>
    </location>
</feature>
<evidence type="ECO:0000313" key="3">
    <source>
        <dbReference type="Proteomes" id="UP001172684"/>
    </source>
</evidence>
<comment type="caution">
    <text evidence="2">The sequence shown here is derived from an EMBL/GenBank/DDBJ whole genome shotgun (WGS) entry which is preliminary data.</text>
</comment>
<keyword evidence="3" id="KW-1185">Reference proteome</keyword>
<gene>
    <name evidence="2" type="ORF">H2201_009434</name>
</gene>
<evidence type="ECO:0000313" key="2">
    <source>
        <dbReference type="EMBL" id="KAJ9614963.1"/>
    </source>
</evidence>
<protein>
    <submittedName>
        <fullName evidence="2">Uncharacterized protein</fullName>
    </submittedName>
</protein>
<evidence type="ECO:0000256" key="1">
    <source>
        <dbReference type="SAM" id="MobiDB-lite"/>
    </source>
</evidence>
<reference evidence="2" key="1">
    <citation type="submission" date="2022-10" db="EMBL/GenBank/DDBJ databases">
        <title>Culturing micro-colonial fungi from biological soil crusts in the Mojave desert and describing Neophaeococcomyces mojavensis, and introducing the new genera and species Taxawa tesnikishii.</title>
        <authorList>
            <person name="Kurbessoian T."/>
            <person name="Stajich J.E."/>
        </authorList>
    </citation>
    <scope>NUCLEOTIDE SEQUENCE</scope>
    <source>
        <strain evidence="2">TK_1</strain>
    </source>
</reference>
<feature type="non-terminal residue" evidence="2">
    <location>
        <position position="1"/>
    </location>
</feature>
<dbReference type="EMBL" id="JAPDRL010001738">
    <property type="protein sequence ID" value="KAJ9614963.1"/>
    <property type="molecule type" value="Genomic_DNA"/>
</dbReference>
<feature type="region of interest" description="Disordered" evidence="1">
    <location>
        <begin position="1"/>
        <end position="41"/>
    </location>
</feature>
<accession>A0ABQ9NG38</accession>
<organism evidence="2 3">
    <name type="scientific">Coniosporium apollinis</name>
    <dbReference type="NCBI Taxonomy" id="61459"/>
    <lineage>
        <taxon>Eukaryota</taxon>
        <taxon>Fungi</taxon>
        <taxon>Dikarya</taxon>
        <taxon>Ascomycota</taxon>
        <taxon>Pezizomycotina</taxon>
        <taxon>Dothideomycetes</taxon>
        <taxon>Dothideomycetes incertae sedis</taxon>
        <taxon>Coniosporium</taxon>
    </lineage>
</organism>
<name>A0ABQ9NG38_9PEZI</name>
<dbReference type="Proteomes" id="UP001172684">
    <property type="component" value="Unassembled WGS sequence"/>
</dbReference>
<proteinExistence type="predicted"/>
<sequence>PPRTPAASPVWKSSASSTNPPLPRWRSAWTRPKRATARSPCMTWAAARSTCPSSKSPTWTAKSSS</sequence>